<evidence type="ECO:0000256" key="7">
    <source>
        <dbReference type="ARBA" id="ARBA00022781"/>
    </source>
</evidence>
<accession>A0A7L9R574</accession>
<gene>
    <name evidence="14" type="primary">atp8</name>
</gene>
<keyword evidence="8 13" id="KW-1133">Transmembrane helix</keyword>
<keyword evidence="9 12" id="KW-0406">Ion transport</keyword>
<sequence>MPQMNPMNWLTLFLFFIIILTLFNIKTYYNFFMNKNNSIYNYNNKKKLLMNWKW</sequence>
<evidence type="ECO:0000313" key="14">
    <source>
        <dbReference type="EMBL" id="QOL10543.1"/>
    </source>
</evidence>
<dbReference type="RefSeq" id="YP_010021602.1">
    <property type="nucleotide sequence ID" value="NC_053636.1"/>
</dbReference>
<protein>
    <recommendedName>
        <fullName evidence="12">ATP synthase complex subunit 8</fullName>
    </recommendedName>
</protein>
<evidence type="ECO:0000256" key="5">
    <source>
        <dbReference type="ARBA" id="ARBA00022547"/>
    </source>
</evidence>
<keyword evidence="7 12" id="KW-0375">Hydrogen ion transport</keyword>
<feature type="transmembrane region" description="Helical" evidence="13">
    <location>
        <begin position="6"/>
        <end position="25"/>
    </location>
</feature>
<dbReference type="InterPro" id="IPR001421">
    <property type="entry name" value="ATP8_metazoa"/>
</dbReference>
<reference evidence="14" key="1">
    <citation type="submission" date="2020-09" db="EMBL/GenBank/DDBJ databases">
        <title>Complete mitochondrial genome of Pnyxia scabiei (Diptera: Sciaridae).</title>
        <authorList>
            <person name="Liu C."/>
            <person name="Wang Q."/>
            <person name="Wu H."/>
            <person name="Huang J."/>
        </authorList>
    </citation>
    <scope>NUCLEOTIDE SEQUENCE</scope>
</reference>
<evidence type="ECO:0000256" key="9">
    <source>
        <dbReference type="ARBA" id="ARBA00023065"/>
    </source>
</evidence>
<name>A0A7L9R574_9DIPT</name>
<dbReference type="GO" id="GO:0031966">
    <property type="term" value="C:mitochondrial membrane"/>
    <property type="evidence" value="ECO:0007669"/>
    <property type="project" value="UniProtKB-SubCell"/>
</dbReference>
<evidence type="ECO:0000256" key="13">
    <source>
        <dbReference type="SAM" id="Phobius"/>
    </source>
</evidence>
<evidence type="ECO:0000256" key="2">
    <source>
        <dbReference type="ARBA" id="ARBA00008892"/>
    </source>
</evidence>
<evidence type="ECO:0000256" key="11">
    <source>
        <dbReference type="ARBA" id="ARBA00023136"/>
    </source>
</evidence>
<evidence type="ECO:0000256" key="10">
    <source>
        <dbReference type="ARBA" id="ARBA00023128"/>
    </source>
</evidence>
<dbReference type="GO" id="GO:0015986">
    <property type="term" value="P:proton motive force-driven ATP synthesis"/>
    <property type="evidence" value="ECO:0007669"/>
    <property type="project" value="InterPro"/>
</dbReference>
<evidence type="ECO:0000256" key="3">
    <source>
        <dbReference type="ARBA" id="ARBA00011291"/>
    </source>
</evidence>
<keyword evidence="10 12" id="KW-0496">Mitochondrion</keyword>
<keyword evidence="5 12" id="KW-0138">CF(0)</keyword>
<organism evidence="14">
    <name type="scientific">Pnyxia scabiei</name>
    <dbReference type="NCBI Taxonomy" id="1781627"/>
    <lineage>
        <taxon>Eukaryota</taxon>
        <taxon>Metazoa</taxon>
        <taxon>Ecdysozoa</taxon>
        <taxon>Arthropoda</taxon>
        <taxon>Hexapoda</taxon>
        <taxon>Insecta</taxon>
        <taxon>Pterygota</taxon>
        <taxon>Neoptera</taxon>
        <taxon>Endopterygota</taxon>
        <taxon>Diptera</taxon>
        <taxon>Nematocera</taxon>
        <taxon>Sciaroidea</taxon>
        <taxon>Sciaridae</taxon>
        <taxon>Pnyxia</taxon>
    </lineage>
</organism>
<dbReference type="GeneID" id="63359101"/>
<comment type="subunit">
    <text evidence="3">F-type ATPases have 2 components, CF(1) - the catalytic core - and CF(0) - the membrane proton channel.</text>
</comment>
<evidence type="ECO:0000256" key="1">
    <source>
        <dbReference type="ARBA" id="ARBA00004304"/>
    </source>
</evidence>
<comment type="similarity">
    <text evidence="2 12">Belongs to the ATPase protein 8 family.</text>
</comment>
<dbReference type="AlphaFoldDB" id="A0A7L9R574"/>
<dbReference type="EMBL" id="MT991051">
    <property type="protein sequence ID" value="QOL10543.1"/>
    <property type="molecule type" value="Genomic_DNA"/>
</dbReference>
<keyword evidence="11 13" id="KW-0472">Membrane</keyword>
<keyword evidence="4 12" id="KW-0813">Transport</keyword>
<comment type="subcellular location">
    <subcellularLocation>
        <location evidence="1 12">Mitochondrion membrane</location>
        <topology evidence="1 12">Single-pass membrane protein</topology>
    </subcellularLocation>
</comment>
<evidence type="ECO:0000256" key="6">
    <source>
        <dbReference type="ARBA" id="ARBA00022692"/>
    </source>
</evidence>
<dbReference type="Pfam" id="PF00895">
    <property type="entry name" value="ATP-synt_8"/>
    <property type="match status" value="1"/>
</dbReference>
<evidence type="ECO:0000256" key="12">
    <source>
        <dbReference type="RuleBase" id="RU003661"/>
    </source>
</evidence>
<proteinExistence type="inferred from homology"/>
<geneLocation type="mitochondrion" evidence="14"/>
<evidence type="ECO:0000256" key="4">
    <source>
        <dbReference type="ARBA" id="ARBA00022448"/>
    </source>
</evidence>
<evidence type="ECO:0000256" key="8">
    <source>
        <dbReference type="ARBA" id="ARBA00022989"/>
    </source>
</evidence>
<dbReference type="GO" id="GO:0045259">
    <property type="term" value="C:proton-transporting ATP synthase complex"/>
    <property type="evidence" value="ECO:0007669"/>
    <property type="project" value="UniProtKB-KW"/>
</dbReference>
<dbReference type="GO" id="GO:0015078">
    <property type="term" value="F:proton transmembrane transporter activity"/>
    <property type="evidence" value="ECO:0007669"/>
    <property type="project" value="InterPro"/>
</dbReference>
<keyword evidence="6 12" id="KW-0812">Transmembrane</keyword>